<dbReference type="InterPro" id="IPR051201">
    <property type="entry name" value="Chloro_Bact_Ser_Proteases"/>
</dbReference>
<dbReference type="Pfam" id="PF13180">
    <property type="entry name" value="PDZ_2"/>
    <property type="match status" value="1"/>
</dbReference>
<accession>A0A8J3AA56</accession>
<comment type="caution">
    <text evidence="5">The sequence shown here is derived from an EMBL/GenBank/DDBJ whole genome shotgun (WGS) entry which is preliminary data.</text>
</comment>
<keyword evidence="2" id="KW-0645">Protease</keyword>
<dbReference type="PANTHER" id="PTHR43343">
    <property type="entry name" value="PEPTIDASE S12"/>
    <property type="match status" value="1"/>
</dbReference>
<dbReference type="InterPro" id="IPR009003">
    <property type="entry name" value="Peptidase_S1_PA"/>
</dbReference>
<comment type="similarity">
    <text evidence="1">Belongs to the peptidase S1C family.</text>
</comment>
<evidence type="ECO:0000256" key="1">
    <source>
        <dbReference type="ARBA" id="ARBA00010541"/>
    </source>
</evidence>
<evidence type="ECO:0000313" key="6">
    <source>
        <dbReference type="Proteomes" id="UP000650511"/>
    </source>
</evidence>
<dbReference type="PROSITE" id="PS51257">
    <property type="entry name" value="PROKAR_LIPOPROTEIN"/>
    <property type="match status" value="1"/>
</dbReference>
<gene>
    <name evidence="5" type="ORF">GCM10011354_30690</name>
</gene>
<dbReference type="Proteomes" id="UP000650511">
    <property type="component" value="Unassembled WGS sequence"/>
</dbReference>
<dbReference type="InterPro" id="IPR043504">
    <property type="entry name" value="Peptidase_S1_PA_chymotrypsin"/>
</dbReference>
<dbReference type="GO" id="GO:0004252">
    <property type="term" value="F:serine-type endopeptidase activity"/>
    <property type="evidence" value="ECO:0007669"/>
    <property type="project" value="InterPro"/>
</dbReference>
<protein>
    <recommendedName>
        <fullName evidence="4">PDZ domain-containing protein</fullName>
    </recommendedName>
</protein>
<dbReference type="GO" id="GO:0006508">
    <property type="term" value="P:proteolysis"/>
    <property type="evidence" value="ECO:0007669"/>
    <property type="project" value="UniProtKB-KW"/>
</dbReference>
<dbReference type="InterPro" id="IPR001940">
    <property type="entry name" value="Peptidase_S1C"/>
</dbReference>
<dbReference type="PRINTS" id="PR00834">
    <property type="entry name" value="PROTEASES2C"/>
</dbReference>
<dbReference type="InterPro" id="IPR036034">
    <property type="entry name" value="PDZ_sf"/>
</dbReference>
<dbReference type="EMBL" id="BMHA01000013">
    <property type="protein sequence ID" value="GGI08759.1"/>
    <property type="molecule type" value="Genomic_DNA"/>
</dbReference>
<dbReference type="PROSITE" id="PS50106">
    <property type="entry name" value="PDZ"/>
    <property type="match status" value="1"/>
</dbReference>
<proteinExistence type="inferred from homology"/>
<reference evidence="5" key="2">
    <citation type="submission" date="2020-09" db="EMBL/GenBank/DDBJ databases">
        <authorList>
            <person name="Sun Q."/>
            <person name="Zhou Y."/>
        </authorList>
    </citation>
    <scope>NUCLEOTIDE SEQUENCE</scope>
    <source>
        <strain evidence="5">CGMCC 1.14988</strain>
    </source>
</reference>
<dbReference type="PANTHER" id="PTHR43343:SF3">
    <property type="entry name" value="PROTEASE DO-LIKE 8, CHLOROPLASTIC"/>
    <property type="match status" value="1"/>
</dbReference>
<dbReference type="Pfam" id="PF13365">
    <property type="entry name" value="Trypsin_2"/>
    <property type="match status" value="1"/>
</dbReference>
<name>A0A8J3AA56_9ACTN</name>
<evidence type="ECO:0000259" key="4">
    <source>
        <dbReference type="PROSITE" id="PS50106"/>
    </source>
</evidence>
<dbReference type="Gene3D" id="2.30.42.10">
    <property type="match status" value="1"/>
</dbReference>
<dbReference type="SUPFAM" id="SSF50156">
    <property type="entry name" value="PDZ domain-like"/>
    <property type="match status" value="1"/>
</dbReference>
<dbReference type="SUPFAM" id="SSF50494">
    <property type="entry name" value="Trypsin-like serine proteases"/>
    <property type="match status" value="1"/>
</dbReference>
<dbReference type="SMART" id="SM00228">
    <property type="entry name" value="PDZ"/>
    <property type="match status" value="1"/>
</dbReference>
<feature type="domain" description="PDZ" evidence="4">
    <location>
        <begin position="270"/>
        <end position="346"/>
    </location>
</feature>
<evidence type="ECO:0000256" key="3">
    <source>
        <dbReference type="ARBA" id="ARBA00022801"/>
    </source>
</evidence>
<organism evidence="5 6">
    <name type="scientific">Egicoccus halophilus</name>
    <dbReference type="NCBI Taxonomy" id="1670830"/>
    <lineage>
        <taxon>Bacteria</taxon>
        <taxon>Bacillati</taxon>
        <taxon>Actinomycetota</taxon>
        <taxon>Nitriliruptoria</taxon>
        <taxon>Egicoccales</taxon>
        <taxon>Egicoccaceae</taxon>
        <taxon>Egicoccus</taxon>
    </lineage>
</organism>
<dbReference type="RefSeq" id="WP_165403841.1">
    <property type="nucleotide sequence ID" value="NZ_BMHA01000013.1"/>
</dbReference>
<dbReference type="Gene3D" id="2.40.10.10">
    <property type="entry name" value="Trypsin-like serine proteases"/>
    <property type="match status" value="2"/>
</dbReference>
<sequence>MRRLTAAAALGLALVACDPAEEEPDPVDDQATTQPDAPVVDDEVVEGGAAAGVDLPELVREVAPSTVAIEFVAQQGGAVGQGAGSGVVWDAEGHIVTNAHVVEPAQGITVVLADGSRYPAEVVASDVRTDLAVLRIEPDEPLPPARFAQDLPEIGALALALGNPLGFQNTATSGIVSGVERSLPTAPDGGPALVGLIQTDAAISSGNSGGALVDAAGTVMGINVAVVDGPQGQAVAQGLGFAIPSTTVLPVVEQLIADGVVAHPYLGIQGVGLTPQLAERFGIGREVGVLVGAVEEGAPAAEAGLTQGDVIVAIEGEDTDSLGDLLGALRQYDVGESVTLSVVRNGEEQEIDVTLDELPDATG</sequence>
<keyword evidence="6" id="KW-1185">Reference proteome</keyword>
<evidence type="ECO:0000313" key="5">
    <source>
        <dbReference type="EMBL" id="GGI08759.1"/>
    </source>
</evidence>
<evidence type="ECO:0000256" key="2">
    <source>
        <dbReference type="ARBA" id="ARBA00022670"/>
    </source>
</evidence>
<reference evidence="5" key="1">
    <citation type="journal article" date="2014" name="Int. J. Syst. Evol. Microbiol.">
        <title>Complete genome sequence of Corynebacterium casei LMG S-19264T (=DSM 44701T), isolated from a smear-ripened cheese.</title>
        <authorList>
            <consortium name="US DOE Joint Genome Institute (JGI-PGF)"/>
            <person name="Walter F."/>
            <person name="Albersmeier A."/>
            <person name="Kalinowski J."/>
            <person name="Ruckert C."/>
        </authorList>
    </citation>
    <scope>NUCLEOTIDE SEQUENCE</scope>
    <source>
        <strain evidence="5">CGMCC 1.14988</strain>
    </source>
</reference>
<keyword evidence="3" id="KW-0378">Hydrolase</keyword>
<dbReference type="AlphaFoldDB" id="A0A8J3AA56"/>
<dbReference type="InterPro" id="IPR001478">
    <property type="entry name" value="PDZ"/>
</dbReference>